<feature type="domain" description="AAA" evidence="1">
    <location>
        <begin position="52"/>
        <end position="169"/>
    </location>
</feature>
<dbReference type="PANTHER" id="PTHR43566">
    <property type="entry name" value="CONSERVED PROTEIN"/>
    <property type="match status" value="1"/>
</dbReference>
<protein>
    <recommendedName>
        <fullName evidence="5">ATPase AAA+ superfamily protein</fullName>
    </recommendedName>
</protein>
<feature type="domain" description="DUF4143" evidence="2">
    <location>
        <begin position="235"/>
        <end position="396"/>
    </location>
</feature>
<reference evidence="3 4" key="1">
    <citation type="journal article" date="2002" name="J. Bacteriol.">
        <title>Whole-genome comparison of Mycobacterium tuberculosis clinical and laboratory strains.</title>
        <authorList>
            <person name="Fleischmann R.D."/>
            <person name="Alland D."/>
            <person name="Eisen J.A."/>
            <person name="Carpenter L."/>
            <person name="White O."/>
            <person name="Peterson J."/>
            <person name="DeBoy R."/>
            <person name="Dodson R."/>
            <person name="Gwinn M."/>
            <person name="Haft D."/>
            <person name="Hickey E."/>
            <person name="Kolonay J.F."/>
            <person name="Nelson W.C."/>
            <person name="Umayam L.A."/>
            <person name="Ermolaeva M."/>
            <person name="Salzberg S.L."/>
            <person name="Delcher A."/>
            <person name="Utterback T."/>
            <person name="Weidman J."/>
            <person name="Khouri H."/>
            <person name="Gill J."/>
            <person name="Mikula A."/>
            <person name="Bishai W."/>
            <person name="Jacobs Jr W.R.Jr."/>
            <person name="Venter J.C."/>
            <person name="Fraser C.M."/>
        </authorList>
    </citation>
    <scope>NUCLEOTIDE SEQUENCE [LARGE SCALE GENOMIC DNA]</scope>
    <source>
        <strain evidence="4">CDC 1551 / Oshkosh</strain>
    </source>
</reference>
<accession>Q7D5Z7</accession>
<dbReference type="SUPFAM" id="SSF52540">
    <property type="entry name" value="P-loop containing nucleoside triphosphate hydrolases"/>
    <property type="match status" value="1"/>
</dbReference>
<dbReference type="EMBL" id="AE000516">
    <property type="protein sequence ID" value="AAK47609.1"/>
    <property type="molecule type" value="Genomic_DNA"/>
</dbReference>
<dbReference type="Pfam" id="PF13635">
    <property type="entry name" value="DUF4143"/>
    <property type="match status" value="1"/>
</dbReference>
<dbReference type="KEGG" id="mtc:MT3270"/>
<dbReference type="Pfam" id="PF13173">
    <property type="entry name" value="AAA_14"/>
    <property type="match status" value="1"/>
</dbReference>
<keyword evidence="4" id="KW-1185">Reference proteome</keyword>
<sequence length="454" mass="50934">MVDKTGQTIRQIGIRCTTKQEYFDVVVHDEAGHELIERHMLEQLREVAEYTRVVLINGPRQAGKTTLLQQLHAELGGWLRSLDVDVERASARADPEGYIMSAPRPTFLDEVQCAGDPLILAIKTATDRDRRPRQFFLSGSTRFLTVPTLSESLAGRVAILDLWPLSVAERSGVRPEIIAQLFTEPQVVLGTEPAPVTRHEYLQLACAGGFPEVVQRPAGRARSRWFSDYLRTVTQRDVRELKRIEQTDRLPRFMRYLAAITAQELNVAEAARVIGVDAGTIRSDLALFETVYLVHRLPAWSRNLTAKIKKRSKIHVVDSGFAAWLRGQSADSLARPTAEGAGPIMETFVINELMKLRAATELEVDLYHFRDRDGREIDCILQTPDSRVVGVEVKASATVNVHDFRHLSFARDRLGDEFITGVLFYTGARALPFGDRLMALPINLLWNGQSVSSL</sequence>
<dbReference type="PANTHER" id="PTHR43566:SF2">
    <property type="entry name" value="DUF4143 DOMAIN-CONTAINING PROTEIN"/>
    <property type="match status" value="1"/>
</dbReference>
<evidence type="ECO:0000313" key="3">
    <source>
        <dbReference type="EMBL" id="AAK47609.1"/>
    </source>
</evidence>
<evidence type="ECO:0000313" key="4">
    <source>
        <dbReference type="Proteomes" id="UP000001020"/>
    </source>
</evidence>
<evidence type="ECO:0000259" key="1">
    <source>
        <dbReference type="Pfam" id="PF13173"/>
    </source>
</evidence>
<evidence type="ECO:0008006" key="5">
    <source>
        <dbReference type="Google" id="ProtNLM"/>
    </source>
</evidence>
<dbReference type="HOGENOM" id="CLU_041527_3_0_11"/>
<dbReference type="InterPro" id="IPR025420">
    <property type="entry name" value="DUF4143"/>
</dbReference>
<organism evidence="3 4">
    <name type="scientific">Mycobacterium tuberculosis (strain CDC 1551 / Oshkosh)</name>
    <dbReference type="NCBI Taxonomy" id="83331"/>
    <lineage>
        <taxon>Bacteria</taxon>
        <taxon>Bacillati</taxon>
        <taxon>Actinomycetota</taxon>
        <taxon>Actinomycetes</taxon>
        <taxon>Mycobacteriales</taxon>
        <taxon>Mycobacteriaceae</taxon>
        <taxon>Mycobacterium</taxon>
        <taxon>Mycobacterium tuberculosis complex</taxon>
    </lineage>
</organism>
<dbReference type="InterPro" id="IPR027417">
    <property type="entry name" value="P-loop_NTPase"/>
</dbReference>
<dbReference type="Proteomes" id="UP000001020">
    <property type="component" value="Chromosome"/>
</dbReference>
<gene>
    <name evidence="3" type="ordered locus">MT3270</name>
</gene>
<dbReference type="InterPro" id="IPR041682">
    <property type="entry name" value="AAA_14"/>
</dbReference>
<name>Q7D5Z7_MYCTO</name>
<proteinExistence type="predicted"/>
<evidence type="ECO:0000259" key="2">
    <source>
        <dbReference type="Pfam" id="PF13635"/>
    </source>
</evidence>
<dbReference type="AlphaFoldDB" id="Q7D5Z7"/>